<protein>
    <recommendedName>
        <fullName evidence="3">YkgJ family cysteine cluster protein</fullName>
    </recommendedName>
</protein>
<gene>
    <name evidence="1" type="ORF">NEF87_001376</name>
</gene>
<evidence type="ECO:0000313" key="1">
    <source>
        <dbReference type="EMBL" id="UYP45091.1"/>
    </source>
</evidence>
<organism evidence="1 2">
    <name type="scientific">Candidatus Lokiarchaeum ossiferum</name>
    <dbReference type="NCBI Taxonomy" id="2951803"/>
    <lineage>
        <taxon>Archaea</taxon>
        <taxon>Promethearchaeati</taxon>
        <taxon>Promethearchaeota</taxon>
        <taxon>Promethearchaeia</taxon>
        <taxon>Promethearchaeales</taxon>
        <taxon>Promethearchaeaceae</taxon>
        <taxon>Candidatus Lokiarchaeum</taxon>
    </lineage>
</organism>
<sequence>MNMDCDRCGRCCYEFSHQIHFLSDEKFILKPIEFQDSFVEEKVQLYHKYMDKFKKKTQNKMRFFIPTKKQIFPYLNSQSQKYLIDEMVHPNECMFLSWQERLASCEIHQYNPQMCKDYPTAKGGVCKGHPEKKYTKHFYYYQKQKIGFAIQALEQIYSERINRPIAFEILTILMDFGDFNLDQLMVFFEKDFFYSKSEIVKAMDDLKDLGLIFQEQNRIQGISLKEVEAQIDEVMKRRGWQYPH</sequence>
<dbReference type="Pfam" id="PF03692">
    <property type="entry name" value="CxxCxxCC"/>
    <property type="match status" value="1"/>
</dbReference>
<evidence type="ECO:0000313" key="2">
    <source>
        <dbReference type="Proteomes" id="UP001208689"/>
    </source>
</evidence>
<name>A0ABY6HRA1_9ARCH</name>
<accession>A0ABY6HRA1</accession>
<dbReference type="InterPro" id="IPR005358">
    <property type="entry name" value="Puta_zinc/iron-chelating_dom"/>
</dbReference>
<proteinExistence type="predicted"/>
<dbReference type="Proteomes" id="UP001208689">
    <property type="component" value="Chromosome"/>
</dbReference>
<keyword evidence="2" id="KW-1185">Reference proteome</keyword>
<evidence type="ECO:0008006" key="3">
    <source>
        <dbReference type="Google" id="ProtNLM"/>
    </source>
</evidence>
<dbReference type="EMBL" id="CP104013">
    <property type="protein sequence ID" value="UYP45091.1"/>
    <property type="molecule type" value="Genomic_DNA"/>
</dbReference>
<reference evidence="1" key="1">
    <citation type="submission" date="2022-09" db="EMBL/GenBank/DDBJ databases">
        <title>Actin cytoskeleton and complex cell architecture in an #Asgard archaeon.</title>
        <authorList>
            <person name="Ponce Toledo R.I."/>
            <person name="Schleper C."/>
            <person name="Rodrigues Oliveira T."/>
            <person name="Wollweber F."/>
            <person name="Xu J."/>
            <person name="Rittmann S."/>
            <person name="Klingl A."/>
            <person name="Pilhofer M."/>
        </authorList>
    </citation>
    <scope>NUCLEOTIDE SEQUENCE</scope>
    <source>
        <strain evidence="1">B-35</strain>
    </source>
</reference>